<dbReference type="GO" id="GO:0042162">
    <property type="term" value="F:telomeric DNA binding"/>
    <property type="evidence" value="ECO:0007669"/>
    <property type="project" value="TreeGrafter"/>
</dbReference>
<dbReference type="GO" id="GO:0051083">
    <property type="term" value="P:'de novo' cotranslational protein folding"/>
    <property type="evidence" value="ECO:0007669"/>
    <property type="project" value="TreeGrafter"/>
</dbReference>
<gene>
    <name evidence="4" type="ORF">FA13DRAFT_1752362</name>
</gene>
<organism evidence="4 5">
    <name type="scientific">Coprinellus micaceus</name>
    <name type="common">Glistening ink-cap mushroom</name>
    <name type="synonym">Coprinus micaceus</name>
    <dbReference type="NCBI Taxonomy" id="71717"/>
    <lineage>
        <taxon>Eukaryota</taxon>
        <taxon>Fungi</taxon>
        <taxon>Dikarya</taxon>
        <taxon>Basidiomycota</taxon>
        <taxon>Agaricomycotina</taxon>
        <taxon>Agaricomycetes</taxon>
        <taxon>Agaricomycetidae</taxon>
        <taxon>Agaricales</taxon>
        <taxon>Agaricineae</taxon>
        <taxon>Psathyrellaceae</taxon>
        <taxon>Coprinellus</taxon>
    </lineage>
</organism>
<proteinExistence type="inferred from homology"/>
<dbReference type="InterPro" id="IPR019337">
    <property type="entry name" value="Telomere_length_regulation_dom"/>
</dbReference>
<evidence type="ECO:0000313" key="5">
    <source>
        <dbReference type="Proteomes" id="UP000298030"/>
    </source>
</evidence>
<dbReference type="OrthoDB" id="10254187at2759"/>
<keyword evidence="5" id="KW-1185">Reference proteome</keyword>
<dbReference type="GO" id="GO:0005829">
    <property type="term" value="C:cytosol"/>
    <property type="evidence" value="ECO:0007669"/>
    <property type="project" value="TreeGrafter"/>
</dbReference>
<dbReference type="Proteomes" id="UP000298030">
    <property type="component" value="Unassembled WGS sequence"/>
</dbReference>
<dbReference type="PANTHER" id="PTHR15830">
    <property type="entry name" value="TELOMERE LENGTH REGULATION PROTEIN TEL2 FAMILY MEMBER"/>
    <property type="match status" value="1"/>
</dbReference>
<feature type="domain" description="Telomere length regulation protein conserved" evidence="3">
    <location>
        <begin position="527"/>
        <end position="651"/>
    </location>
</feature>
<sequence length="794" mass="87722">MDPNGQDRVQDLLNKLQSPIENVETVLAYLTAPLDNIGLLPPLSFASSIQPLPAGSVKISRHLPLIQRVILQHVIPTWDTVIRGKATALLDRFFCPDSMSNIPEKLSADYPVDRLYIAVVRSEGSDNLAKEQEWGDCVTNLVRVPGKFENALGLEGEIPAGWMAVRSEALISTLAPGKKFKGAYSQPHISYLLGRLVSQGLFHPVPPTTRTQPSFFQSTLPIIQSKLYASDRSAYFAYWHELLQNLPSTLALQSILISLFGSLRKLESPLSDSQEKRAAWRSWPLSHTRIFVCWVSGGARGGDINTAALDSLLQNALELWANAEHVKHSLLSQHQYLTSLLLLAASYFKIDSQPMRDLSFNPAFIQGVSRYLGRQDASVRRCGLLVGREIARMSGKSLEFGVWDGDDSGKVWARTLRRLIQGRDVDVVLGTVDAETAPKATPGVVDDAEVEEFVSPAERKAAMVEEVEERQPEKVQFKSTAQGYDSDNSLAGYDSPPSSRSASPSPSEIEEIEKDPTLNVAVKVQRPVCLRQLGDLLRGTGQKAKSYEPHEADKIEMALNYAEELIRKKRDYEQNWVSIASVNAVNLEYSLLSLNDNYDLDDFAAKRQGALNVLVACAPRQAAPALIEEFFKNQYSVDQRYVLLNALALGARELASLPVPERSPAAGAAPPLQHAKYIAVGKADAQLDISRKALEHQKRPENSPALVREKVLRIKKSAGISAVAHQDPLAVPAPPKRTTYTEVAAEYFIMPLINRFWLFLRSKYHGAGTGLILNPMVLSQFLRTLDVLVNAGQI</sequence>
<evidence type="ECO:0000313" key="4">
    <source>
        <dbReference type="EMBL" id="TEB37643.1"/>
    </source>
</evidence>
<dbReference type="EMBL" id="QPFP01000004">
    <property type="protein sequence ID" value="TEB37643.1"/>
    <property type="molecule type" value="Genomic_DNA"/>
</dbReference>
<dbReference type="STRING" id="71717.A0A4Y7TTZ6"/>
<comment type="caution">
    <text evidence="4">The sequence shown here is derived from an EMBL/GenBank/DDBJ whole genome shotgun (WGS) entry which is preliminary data.</text>
</comment>
<dbReference type="Pfam" id="PF10193">
    <property type="entry name" value="Telomere_reg-2"/>
    <property type="match status" value="1"/>
</dbReference>
<evidence type="ECO:0000259" key="3">
    <source>
        <dbReference type="Pfam" id="PF10193"/>
    </source>
</evidence>
<evidence type="ECO:0000256" key="2">
    <source>
        <dbReference type="SAM" id="MobiDB-lite"/>
    </source>
</evidence>
<feature type="region of interest" description="Disordered" evidence="2">
    <location>
        <begin position="466"/>
        <end position="514"/>
    </location>
</feature>
<accession>A0A4Y7TTZ6</accession>
<dbReference type="InterPro" id="IPR038528">
    <property type="entry name" value="TEL2_C_sf"/>
</dbReference>
<feature type="compositionally biased region" description="Polar residues" evidence="2">
    <location>
        <begin position="477"/>
        <end position="489"/>
    </location>
</feature>
<evidence type="ECO:0000256" key="1">
    <source>
        <dbReference type="ARBA" id="ARBA00006133"/>
    </source>
</evidence>
<feature type="compositionally biased region" description="Basic and acidic residues" evidence="2">
    <location>
        <begin position="466"/>
        <end position="476"/>
    </location>
</feature>
<name>A0A4Y7TTZ6_COPMI</name>
<reference evidence="4 5" key="1">
    <citation type="journal article" date="2019" name="Nat. Ecol. Evol.">
        <title>Megaphylogeny resolves global patterns of mushroom evolution.</title>
        <authorList>
            <person name="Varga T."/>
            <person name="Krizsan K."/>
            <person name="Foldi C."/>
            <person name="Dima B."/>
            <person name="Sanchez-Garcia M."/>
            <person name="Sanchez-Ramirez S."/>
            <person name="Szollosi G.J."/>
            <person name="Szarkandi J.G."/>
            <person name="Papp V."/>
            <person name="Albert L."/>
            <person name="Andreopoulos W."/>
            <person name="Angelini C."/>
            <person name="Antonin V."/>
            <person name="Barry K.W."/>
            <person name="Bougher N.L."/>
            <person name="Buchanan P."/>
            <person name="Buyck B."/>
            <person name="Bense V."/>
            <person name="Catcheside P."/>
            <person name="Chovatia M."/>
            <person name="Cooper J."/>
            <person name="Damon W."/>
            <person name="Desjardin D."/>
            <person name="Finy P."/>
            <person name="Geml J."/>
            <person name="Haridas S."/>
            <person name="Hughes K."/>
            <person name="Justo A."/>
            <person name="Karasinski D."/>
            <person name="Kautmanova I."/>
            <person name="Kiss B."/>
            <person name="Kocsube S."/>
            <person name="Kotiranta H."/>
            <person name="LaButti K.M."/>
            <person name="Lechner B.E."/>
            <person name="Liimatainen K."/>
            <person name="Lipzen A."/>
            <person name="Lukacs Z."/>
            <person name="Mihaltcheva S."/>
            <person name="Morgado L.N."/>
            <person name="Niskanen T."/>
            <person name="Noordeloos M.E."/>
            <person name="Ohm R.A."/>
            <person name="Ortiz-Santana B."/>
            <person name="Ovrebo C."/>
            <person name="Racz N."/>
            <person name="Riley R."/>
            <person name="Savchenko A."/>
            <person name="Shiryaev A."/>
            <person name="Soop K."/>
            <person name="Spirin V."/>
            <person name="Szebenyi C."/>
            <person name="Tomsovsky M."/>
            <person name="Tulloss R.E."/>
            <person name="Uehling J."/>
            <person name="Grigoriev I.V."/>
            <person name="Vagvolgyi C."/>
            <person name="Papp T."/>
            <person name="Martin F.M."/>
            <person name="Miettinen O."/>
            <person name="Hibbett D.S."/>
            <person name="Nagy L.G."/>
        </authorList>
    </citation>
    <scope>NUCLEOTIDE SEQUENCE [LARGE SCALE GENOMIC DNA]</scope>
    <source>
        <strain evidence="4 5">FP101781</strain>
    </source>
</reference>
<comment type="similarity">
    <text evidence="1">Belongs to the TEL2 family.</text>
</comment>
<dbReference type="GO" id="GO:0051879">
    <property type="term" value="F:Hsp90 protein binding"/>
    <property type="evidence" value="ECO:0007669"/>
    <property type="project" value="TreeGrafter"/>
</dbReference>
<dbReference type="AlphaFoldDB" id="A0A4Y7TTZ6"/>
<dbReference type="Gene3D" id="1.25.40.720">
    <property type="entry name" value="Telomere length regulation protein 2, C-terminal domain"/>
    <property type="match status" value="1"/>
</dbReference>
<dbReference type="InterPro" id="IPR051970">
    <property type="entry name" value="TEL2_Regulation"/>
</dbReference>
<feature type="compositionally biased region" description="Low complexity" evidence="2">
    <location>
        <begin position="495"/>
        <end position="507"/>
    </location>
</feature>
<dbReference type="PANTHER" id="PTHR15830:SF10">
    <property type="entry name" value="TELOMERE LENGTH REGULATION PROTEIN TEL2 HOMOLOG"/>
    <property type="match status" value="1"/>
</dbReference>
<protein>
    <recommendedName>
        <fullName evidence="3">Telomere length regulation protein conserved domain-containing protein</fullName>
    </recommendedName>
</protein>